<dbReference type="Pfam" id="PF07532">
    <property type="entry name" value="Big_4"/>
    <property type="match status" value="1"/>
</dbReference>
<keyword evidence="4" id="KW-1185">Reference proteome</keyword>
<dbReference type="Pfam" id="PF00754">
    <property type="entry name" value="F5_F8_type_C"/>
    <property type="match status" value="1"/>
</dbReference>
<dbReference type="PANTHER" id="PTHR42767">
    <property type="entry name" value="ENDO-BETA-1,6-GALACTANASE"/>
    <property type="match status" value="1"/>
</dbReference>
<dbReference type="Proteomes" id="UP001549307">
    <property type="component" value="Unassembled WGS sequence"/>
</dbReference>
<dbReference type="PANTHER" id="PTHR42767:SF1">
    <property type="entry name" value="ENDO-BETA-1,6-GALACTANASE-LIKE DOMAIN-CONTAINING PROTEIN"/>
    <property type="match status" value="1"/>
</dbReference>
<dbReference type="CDD" id="cd00161">
    <property type="entry name" value="beta-trefoil_Ricin-like"/>
    <property type="match status" value="1"/>
</dbReference>
<evidence type="ECO:0000259" key="2">
    <source>
        <dbReference type="PROSITE" id="PS50022"/>
    </source>
</evidence>
<dbReference type="SUPFAM" id="SSF51445">
    <property type="entry name" value="(Trans)glycosidases"/>
    <property type="match status" value="1"/>
</dbReference>
<dbReference type="InterPro" id="IPR035992">
    <property type="entry name" value="Ricin_B-like_lectins"/>
</dbReference>
<dbReference type="SUPFAM" id="SSF50370">
    <property type="entry name" value="Ricin B-like lectins"/>
    <property type="match status" value="1"/>
</dbReference>
<dbReference type="Gene3D" id="2.80.10.50">
    <property type="match status" value="1"/>
</dbReference>
<dbReference type="EMBL" id="JBEPSN010000002">
    <property type="protein sequence ID" value="MET4539405.1"/>
    <property type="molecule type" value="Genomic_DNA"/>
</dbReference>
<dbReference type="InterPro" id="IPR011081">
    <property type="entry name" value="Big_4"/>
</dbReference>
<dbReference type="InterPro" id="IPR017853">
    <property type="entry name" value="GH"/>
</dbReference>
<comment type="caution">
    <text evidence="3">The sequence shown here is derived from an EMBL/GenBank/DDBJ whole genome shotgun (WGS) entry which is preliminary data.</text>
</comment>
<feature type="chain" id="PRO_5047104548" description="F5/8 type C domain-containing protein" evidence="1">
    <location>
        <begin position="38"/>
        <end position="1173"/>
    </location>
</feature>
<proteinExistence type="predicted"/>
<dbReference type="Gene3D" id="3.20.20.80">
    <property type="entry name" value="Glycosidases"/>
    <property type="match status" value="1"/>
</dbReference>
<keyword evidence="1" id="KW-0732">Signal</keyword>
<dbReference type="SUPFAM" id="SSF49785">
    <property type="entry name" value="Galactose-binding domain-like"/>
    <property type="match status" value="1"/>
</dbReference>
<sequence>MAFSARRIRRPVAVLAAAVTAAAGLALMPASTPEAQADDATAVTITPNPATRGEAFEGWGTSLVWFANATAGYSPELREELYQKVFGEDGLNLNIARYNVGGGNASDVANYLNDGSAVEGWWKPVAEAQPGQPASNLYNPDGTVDKTQANKLAFLNEWDPDDPASYNPDADQNQRWWVERLAADQQITHWEAFSNSPPWFMTKSGYVSGQVNTAKGENLLPEAEAKFAAYMRNAVELLEKGSGITVDTVDPFNEPNSGYWGTDINAATGKPPTTYTQKQEGALIYPAAQDRVTKLLASELEKGSTDAVISAMDETDPSKFMTNWNGYSQEAKDAVAQLNVHTYGTNDRRRVRDLAGSTDKPLWMSEVGGFWTGNPALGDSTSGWDRSNITNGLGIAGRMVNDLRELDPNAWVFWQPVEDTYKQEKADKGWGSIYIDFDCNYEGREGFSNRRINDGASQEQAKCKVLTNQKYNTTRNFTHYIRPGDFLIQNDNAKTASALRADGNGATLVHFNDTPTPEKVTIDLSRFGSIAPGAKVTPVVTTKSPLDDIEKNALVKGTPVSVDTAAKSATLEVPAASVVTFVVDGVSGVSGDAAPVQDGHSYHLSGEASGKYLTGRANGSASIEELGTDAAGVAPQMWTFNAVDGKDEFANDRRWVVSSADGRVLTGNGGVLNGSQSGAASLSAISLDQAKAAPSAQWIVTTENGKQWTLVNAGSAIALQVSGNQTAAGTSVALASSTGTTATASASPHQAWAFTDIADLKLLGVTPIELSTLTGVAPVLPSTVTPLYEAGPGKPLAVTWSSVDPSVWQKEGKVTLRGSGVDPYGQTFDDALLTVTVGQYVAIDPASVTVGVGSTLAAVQATAPTSVPGQIGDGPARNPIPVTWDWASLSDSLLQTVGSVTVPGKAGSLSATITIVVVDRVPSSNICKDDPTTAATASYTEGSYIAKNTCDANASTRWSNWVSGGRAGDSLSYAFSRDYTVSSVTVTSAEKAAASLKVQYQDASGTWKDTSAGTITGLSISAPTTVRFEPVTTRGIRVSFVTTASYTKIAEVAIAGSRLADAGLADLGRLLVNQASVVGFAPGTTDYRALTATAIPAVVGYPLDTNAKVTVQQPTAENPTAVVTVTAPDGTTKEYRVTVSSGKDACKSDGWKTSPSPVFTNQGQCVSYFAAGK</sequence>
<dbReference type="InterPro" id="IPR000421">
    <property type="entry name" value="FA58C"/>
</dbReference>
<dbReference type="PROSITE" id="PS50022">
    <property type="entry name" value="FA58C_3"/>
    <property type="match status" value="1"/>
</dbReference>
<feature type="signal peptide" evidence="1">
    <location>
        <begin position="1"/>
        <end position="37"/>
    </location>
</feature>
<protein>
    <recommendedName>
        <fullName evidence="2">F5/8 type C domain-containing protein</fullName>
    </recommendedName>
</protein>
<dbReference type="InterPro" id="IPR039743">
    <property type="entry name" value="6GAL/EXGAL"/>
</dbReference>
<accession>A0ABV2P3R1</accession>
<gene>
    <name evidence="3" type="ORF">ABIE37_001177</name>
</gene>
<organism evidence="3 4">
    <name type="scientific">Arthrobacter bambusae</name>
    <dbReference type="NCBI Taxonomy" id="1338426"/>
    <lineage>
        <taxon>Bacteria</taxon>
        <taxon>Bacillati</taxon>
        <taxon>Actinomycetota</taxon>
        <taxon>Actinomycetes</taxon>
        <taxon>Micrococcales</taxon>
        <taxon>Micrococcaceae</taxon>
        <taxon>Arthrobacter</taxon>
    </lineage>
</organism>
<dbReference type="PROSITE" id="PS50231">
    <property type="entry name" value="RICIN_B_LECTIN"/>
    <property type="match status" value="1"/>
</dbReference>
<dbReference type="Gene3D" id="2.60.120.260">
    <property type="entry name" value="Galactose-binding domain-like"/>
    <property type="match status" value="1"/>
</dbReference>
<dbReference type="InterPro" id="IPR008979">
    <property type="entry name" value="Galactose-bd-like_sf"/>
</dbReference>
<evidence type="ECO:0000313" key="4">
    <source>
        <dbReference type="Proteomes" id="UP001549307"/>
    </source>
</evidence>
<evidence type="ECO:0000256" key="1">
    <source>
        <dbReference type="SAM" id="SignalP"/>
    </source>
</evidence>
<name>A0ABV2P3R1_9MICC</name>
<evidence type="ECO:0000313" key="3">
    <source>
        <dbReference type="EMBL" id="MET4539405.1"/>
    </source>
</evidence>
<feature type="domain" description="F5/8 type C" evidence="2">
    <location>
        <begin position="914"/>
        <end position="1057"/>
    </location>
</feature>
<reference evidence="3 4" key="1">
    <citation type="submission" date="2024-06" db="EMBL/GenBank/DDBJ databases">
        <title>Sorghum-associated microbial communities from plants grown in Nebraska, USA.</title>
        <authorList>
            <person name="Schachtman D."/>
        </authorList>
    </citation>
    <scope>NUCLEOTIDE SEQUENCE [LARGE SCALE GENOMIC DNA]</scope>
    <source>
        <strain evidence="3 4">3552</strain>
    </source>
</reference>